<evidence type="ECO:0000259" key="3">
    <source>
        <dbReference type="SMART" id="SM01318"/>
    </source>
</evidence>
<dbReference type="InterPro" id="IPR053308">
    <property type="entry name" value="Vago-like"/>
</dbReference>
<dbReference type="Proteomes" id="UP001159042">
    <property type="component" value="Unassembled WGS sequence"/>
</dbReference>
<comment type="caution">
    <text evidence="4">The sequence shown here is derived from an EMBL/GenBank/DDBJ whole genome shotgun (WGS) entry which is preliminary data.</text>
</comment>
<dbReference type="PANTHER" id="PTHR39957:SF1">
    <property type="entry name" value="AT09846P1-RELATED"/>
    <property type="match status" value="1"/>
</dbReference>
<dbReference type="PANTHER" id="PTHR39957">
    <property type="entry name" value="AT09846P1-RELATED"/>
    <property type="match status" value="1"/>
</dbReference>
<dbReference type="Pfam" id="PF15430">
    <property type="entry name" value="SVWC"/>
    <property type="match status" value="1"/>
</dbReference>
<protein>
    <recommendedName>
        <fullName evidence="3">Single domain-containing protein</fullName>
    </recommendedName>
</protein>
<evidence type="ECO:0000256" key="1">
    <source>
        <dbReference type="ARBA" id="ARBA00004613"/>
    </source>
</evidence>
<gene>
    <name evidence="4" type="ORF">NQ315_009174</name>
</gene>
<dbReference type="GO" id="GO:0005576">
    <property type="term" value="C:extracellular region"/>
    <property type="evidence" value="ECO:0007669"/>
    <property type="project" value="UniProtKB-SubCell"/>
</dbReference>
<reference evidence="4 5" key="1">
    <citation type="journal article" date="2023" name="Insect Mol. Biol.">
        <title>Genome sequencing provides insights into the evolution of gene families encoding plant cell wall-degrading enzymes in longhorned beetles.</title>
        <authorList>
            <person name="Shin N.R."/>
            <person name="Okamura Y."/>
            <person name="Kirsch R."/>
            <person name="Pauchet Y."/>
        </authorList>
    </citation>
    <scope>NUCLEOTIDE SEQUENCE [LARGE SCALE GENOMIC DNA]</scope>
    <source>
        <strain evidence="4">EAD_L_NR</strain>
    </source>
</reference>
<organism evidence="4 5">
    <name type="scientific">Exocentrus adspersus</name>
    <dbReference type="NCBI Taxonomy" id="1586481"/>
    <lineage>
        <taxon>Eukaryota</taxon>
        <taxon>Metazoa</taxon>
        <taxon>Ecdysozoa</taxon>
        <taxon>Arthropoda</taxon>
        <taxon>Hexapoda</taxon>
        <taxon>Insecta</taxon>
        <taxon>Pterygota</taxon>
        <taxon>Neoptera</taxon>
        <taxon>Endopterygota</taxon>
        <taxon>Coleoptera</taxon>
        <taxon>Polyphaga</taxon>
        <taxon>Cucujiformia</taxon>
        <taxon>Chrysomeloidea</taxon>
        <taxon>Cerambycidae</taxon>
        <taxon>Lamiinae</taxon>
        <taxon>Acanthocinini</taxon>
        <taxon>Exocentrus</taxon>
    </lineage>
</organism>
<name>A0AAV8WFD3_9CUCU</name>
<dbReference type="SMART" id="SM01318">
    <property type="entry name" value="SVWC"/>
    <property type="match status" value="1"/>
</dbReference>
<evidence type="ECO:0000313" key="4">
    <source>
        <dbReference type="EMBL" id="KAJ8925344.1"/>
    </source>
</evidence>
<comment type="subcellular location">
    <subcellularLocation>
        <location evidence="1">Secreted</location>
    </subcellularLocation>
</comment>
<feature type="domain" description="Single" evidence="3">
    <location>
        <begin position="14"/>
        <end position="79"/>
    </location>
</feature>
<evidence type="ECO:0000313" key="5">
    <source>
        <dbReference type="Proteomes" id="UP001159042"/>
    </source>
</evidence>
<keyword evidence="5" id="KW-1185">Reference proteome</keyword>
<dbReference type="AlphaFoldDB" id="A0AAV8WFD3"/>
<keyword evidence="2" id="KW-0964">Secreted</keyword>
<proteinExistence type="predicted"/>
<dbReference type="EMBL" id="JANEYG010000001">
    <property type="protein sequence ID" value="KAJ8925344.1"/>
    <property type="molecule type" value="Genomic_DNA"/>
</dbReference>
<dbReference type="InterPro" id="IPR029277">
    <property type="entry name" value="SVWC_dom"/>
</dbReference>
<accession>A0AAV8WFD3</accession>
<evidence type="ECO:0000256" key="2">
    <source>
        <dbReference type="ARBA" id="ARBA00022525"/>
    </source>
</evidence>
<sequence>MLICKFILVGKTHCYSEITGLMEKGEEISLEGQCRKATCGENGKIIIRKCKNIPISPCGIVAADFTEPFPLCCPHPKLCSKNNN</sequence>